<keyword evidence="4" id="KW-1003">Cell membrane</keyword>
<evidence type="ECO:0000256" key="5">
    <source>
        <dbReference type="ARBA" id="ARBA00022500"/>
    </source>
</evidence>
<dbReference type="InterPro" id="IPR005503">
    <property type="entry name" value="FliL"/>
</dbReference>
<dbReference type="EMBL" id="CP024608">
    <property type="protein sequence ID" value="ATQ74651.1"/>
    <property type="molecule type" value="Genomic_DNA"/>
</dbReference>
<dbReference type="OrthoDB" id="7062113at2"/>
<sequence length="153" mass="16664">MKKTTKLIVAFVVIGILGAAGAGAALYFKQPMPGKDGKPVEAEAPKKKPARYVSLDKVIVMLRRSPGETQAHYISTDLVLSTTLEQEKKVKDDLPMLRSVAVRALSAHTMGAAQALTVEQYAEQINSTFAATYDKDKLEKPFSEVMIGKLIIE</sequence>
<dbReference type="GO" id="GO:0005886">
    <property type="term" value="C:plasma membrane"/>
    <property type="evidence" value="ECO:0007669"/>
    <property type="project" value="UniProtKB-SubCell"/>
</dbReference>
<keyword evidence="10" id="KW-0997">Cell inner membrane</keyword>
<dbReference type="GO" id="GO:0006935">
    <property type="term" value="P:chemotaxis"/>
    <property type="evidence" value="ECO:0007669"/>
    <property type="project" value="UniProtKB-KW"/>
</dbReference>
<comment type="subcellular location">
    <subcellularLocation>
        <location evidence="10">Cell inner membrane</location>
    </subcellularLocation>
    <subcellularLocation>
        <location evidence="2">Cell membrane</location>
        <topology evidence="2">Single-pass membrane protein</topology>
    </subcellularLocation>
</comment>
<protein>
    <recommendedName>
        <fullName evidence="10">Flagellar protein FliL</fullName>
    </recommendedName>
</protein>
<evidence type="ECO:0000256" key="10">
    <source>
        <dbReference type="RuleBase" id="RU364125"/>
    </source>
</evidence>
<keyword evidence="7 10" id="KW-0283">Flagellar rotation</keyword>
<evidence type="ECO:0000256" key="9">
    <source>
        <dbReference type="ARBA" id="ARBA00023136"/>
    </source>
</evidence>
<keyword evidence="9 10" id="KW-0472">Membrane</keyword>
<evidence type="ECO:0000256" key="2">
    <source>
        <dbReference type="ARBA" id="ARBA00004162"/>
    </source>
</evidence>
<dbReference type="Pfam" id="PF03748">
    <property type="entry name" value="FliL"/>
    <property type="match status" value="1"/>
</dbReference>
<dbReference type="KEGG" id="mass:CR152_09040"/>
<keyword evidence="11" id="KW-0966">Cell projection</keyword>
<evidence type="ECO:0000256" key="6">
    <source>
        <dbReference type="ARBA" id="ARBA00022692"/>
    </source>
</evidence>
<evidence type="ECO:0000256" key="7">
    <source>
        <dbReference type="ARBA" id="ARBA00022779"/>
    </source>
</evidence>
<gene>
    <name evidence="11" type="ORF">CR152_09040</name>
</gene>
<keyword evidence="6" id="KW-0812">Transmembrane</keyword>
<dbReference type="GO" id="GO:0071973">
    <property type="term" value="P:bacterial-type flagellum-dependent cell motility"/>
    <property type="evidence" value="ECO:0007669"/>
    <property type="project" value="InterPro"/>
</dbReference>
<evidence type="ECO:0000256" key="4">
    <source>
        <dbReference type="ARBA" id="ARBA00022475"/>
    </source>
</evidence>
<dbReference type="AlphaFoldDB" id="A0A2D2DI49"/>
<keyword evidence="8" id="KW-1133">Transmembrane helix</keyword>
<dbReference type="RefSeq" id="WP_099874626.1">
    <property type="nucleotide sequence ID" value="NZ_CP024608.1"/>
</dbReference>
<comment type="similarity">
    <text evidence="3 10">Belongs to the FliL family.</text>
</comment>
<organism evidence="11 12">
    <name type="scientific">Massilia violaceinigra</name>
    <dbReference type="NCBI Taxonomy" id="2045208"/>
    <lineage>
        <taxon>Bacteria</taxon>
        <taxon>Pseudomonadati</taxon>
        <taxon>Pseudomonadota</taxon>
        <taxon>Betaproteobacteria</taxon>
        <taxon>Burkholderiales</taxon>
        <taxon>Oxalobacteraceae</taxon>
        <taxon>Telluria group</taxon>
        <taxon>Massilia</taxon>
    </lineage>
</organism>
<keyword evidence="12" id="KW-1185">Reference proteome</keyword>
<evidence type="ECO:0000313" key="12">
    <source>
        <dbReference type="Proteomes" id="UP000229897"/>
    </source>
</evidence>
<accession>A0A2D2DI49</accession>
<reference evidence="11" key="1">
    <citation type="submission" date="2017-10" db="EMBL/GenBank/DDBJ databases">
        <title>Massilia psychrophilum sp. nov., a novel purple-pigmented bacterium isolated from Tianshan glacier, Xinjiang Municipality, China.</title>
        <authorList>
            <person name="Wang H."/>
        </authorList>
    </citation>
    <scope>NUCLEOTIDE SEQUENCE [LARGE SCALE GENOMIC DNA]</scope>
    <source>
        <strain evidence="11">B2</strain>
    </source>
</reference>
<keyword evidence="11" id="KW-0282">Flagellum</keyword>
<keyword evidence="5 10" id="KW-0145">Chemotaxis</keyword>
<evidence type="ECO:0000256" key="3">
    <source>
        <dbReference type="ARBA" id="ARBA00008281"/>
    </source>
</evidence>
<proteinExistence type="inferred from homology"/>
<evidence type="ECO:0000313" key="11">
    <source>
        <dbReference type="EMBL" id="ATQ74651.1"/>
    </source>
</evidence>
<comment type="function">
    <text evidence="1 10">Controls the rotational direction of flagella during chemotaxis.</text>
</comment>
<dbReference type="Proteomes" id="UP000229897">
    <property type="component" value="Chromosome"/>
</dbReference>
<keyword evidence="11" id="KW-0969">Cilium</keyword>
<evidence type="ECO:0000256" key="8">
    <source>
        <dbReference type="ARBA" id="ARBA00022989"/>
    </source>
</evidence>
<evidence type="ECO:0000256" key="1">
    <source>
        <dbReference type="ARBA" id="ARBA00002254"/>
    </source>
</evidence>
<dbReference type="GO" id="GO:0009425">
    <property type="term" value="C:bacterial-type flagellum basal body"/>
    <property type="evidence" value="ECO:0007669"/>
    <property type="project" value="InterPro"/>
</dbReference>
<name>A0A2D2DI49_9BURK</name>